<evidence type="ECO:0000313" key="1">
    <source>
        <dbReference type="EMBL" id="GMN57727.1"/>
    </source>
</evidence>
<dbReference type="AlphaFoldDB" id="A0AA88IZ97"/>
<dbReference type="EMBL" id="BTGU01000072">
    <property type="protein sequence ID" value="GMN57727.1"/>
    <property type="molecule type" value="Genomic_DNA"/>
</dbReference>
<dbReference type="Proteomes" id="UP001187192">
    <property type="component" value="Unassembled WGS sequence"/>
</dbReference>
<proteinExistence type="predicted"/>
<dbReference type="SUPFAM" id="SSF52058">
    <property type="entry name" value="L domain-like"/>
    <property type="match status" value="1"/>
</dbReference>
<organism evidence="1 2">
    <name type="scientific">Ficus carica</name>
    <name type="common">Common fig</name>
    <dbReference type="NCBI Taxonomy" id="3494"/>
    <lineage>
        <taxon>Eukaryota</taxon>
        <taxon>Viridiplantae</taxon>
        <taxon>Streptophyta</taxon>
        <taxon>Embryophyta</taxon>
        <taxon>Tracheophyta</taxon>
        <taxon>Spermatophyta</taxon>
        <taxon>Magnoliopsida</taxon>
        <taxon>eudicotyledons</taxon>
        <taxon>Gunneridae</taxon>
        <taxon>Pentapetalae</taxon>
        <taxon>rosids</taxon>
        <taxon>fabids</taxon>
        <taxon>Rosales</taxon>
        <taxon>Moraceae</taxon>
        <taxon>Ficeae</taxon>
        <taxon>Ficus</taxon>
    </lineage>
</organism>
<sequence>MPHNLPTLDVSGSLVWELPVKIKKLRKLRYLIAYWTANKSRGRDLVLEQGVRIHEGIGRLEELQTLMVVAADPNRAGFIKELETVREFLNWIVKLQNLQGLSLYLSRLIDEPLKYLKSSFQKLVQLGLRQFKGLKVVKIDRGALSLLEKLDMGPFPQMREIVPNIQHLTTLKSLDFTDMPREFAAGLQPYGGPNYWKIQHVSSVKFWYKDDGTTYDIYKLKFAADSARES</sequence>
<name>A0AA88IZ97_FICCA</name>
<dbReference type="InterPro" id="IPR032675">
    <property type="entry name" value="LRR_dom_sf"/>
</dbReference>
<dbReference type="Gene3D" id="3.80.10.10">
    <property type="entry name" value="Ribonuclease Inhibitor"/>
    <property type="match status" value="1"/>
</dbReference>
<gene>
    <name evidence="1" type="ORF">TIFTF001_026830</name>
</gene>
<keyword evidence="2" id="KW-1185">Reference proteome</keyword>
<evidence type="ECO:0000313" key="2">
    <source>
        <dbReference type="Proteomes" id="UP001187192"/>
    </source>
</evidence>
<reference evidence="1" key="1">
    <citation type="submission" date="2023-07" db="EMBL/GenBank/DDBJ databases">
        <title>draft genome sequence of fig (Ficus carica).</title>
        <authorList>
            <person name="Takahashi T."/>
            <person name="Nishimura K."/>
        </authorList>
    </citation>
    <scope>NUCLEOTIDE SEQUENCE</scope>
</reference>
<protein>
    <submittedName>
        <fullName evidence="1">Uncharacterized protein</fullName>
    </submittedName>
</protein>
<dbReference type="PANTHER" id="PTHR47186:SF3">
    <property type="entry name" value="OS09G0267800 PROTEIN"/>
    <property type="match status" value="1"/>
</dbReference>
<comment type="caution">
    <text evidence="1">The sequence shown here is derived from an EMBL/GenBank/DDBJ whole genome shotgun (WGS) entry which is preliminary data.</text>
</comment>
<dbReference type="PANTHER" id="PTHR47186">
    <property type="entry name" value="LEUCINE-RICH REPEAT-CONTAINING PROTEIN 57"/>
    <property type="match status" value="1"/>
</dbReference>
<accession>A0AA88IZ97</accession>